<keyword evidence="4" id="KW-1133">Transmembrane helix</keyword>
<keyword evidence="4" id="KW-0812">Transmembrane</keyword>
<sequence>MDVFPAENQVDGYDQALPAEETDKDDDDGGDLCRICRSPEGLNNPLRYPCACRGSIKYVHQECLRLWLNRRSDKQCEVCRHSYSFVPVYSENAPARLPCREFLRGVSLRALRFVAWAFAILFNAYCFSLHPWGRETAIENQRRYGVSEKLAAFLAGSMYNGMIAYHMTLMVLLRIPVGHLLEIVGENYIEHGVVVAGAAVALWKYMRILCDWWHNHLIRCRFFLALMFEPREEAVRPRNAKLDEFGAIRRFLFLLDDNTFAVLAISFYVSFFFVLLPFSMGKLVFAVLSLFQRMDVSVQLLSGDLLGQEPVIVGYMAMISLSLAYLASFVTLSRDSIQALAKRLSLGFLVVAVALPYLLWITSVKVWRNLSVVKDGFVLCLKFGVYPLVLGCWLDLSTFPILGTTVSRRLEIISEFPFAMIIHWLLGLICLLLVFNSVELIHKIILKRPFWFLLYDSDFNYRLTKLYLGQILFGLALHGSLMVILVHLPIMTISLISPSFFPLQLWIYDERILFGSMAAYKILWIIGAPQWLVELIKPAIEPIVVKWITTVSSWLQLSEFLLGNHEDQNVRPLLQQDLEIRDLQVESSLVGLYGSHSDTTFEDDIEDDRFMTLRIGLMCVLATLSLFLMSTISMALPILIGRAFFHSISFIGLKQDDLYGFWIGCYILREVYITTCFITDHIMTGRIDVLLSLVLLWIRNALLFTIWISVIPSLIGLLIILMIIIPLQVPLNQSPVYSSLQVWLISSVLFHIWTYLTMFTRIKYFATVAWREKPERIRNVGINRLPSMWLLRDVVYSIIRTLLATLVLPFLVTYSLFPSLGFSGAVNLAVQRLIWPVLLAIIILGFVAKLTIDLFVYIHRVEYDDRYLVGDRVTDFTEDLE</sequence>
<dbReference type="InterPro" id="IPR013083">
    <property type="entry name" value="Znf_RING/FYVE/PHD"/>
</dbReference>
<reference evidence="6" key="1">
    <citation type="submission" date="2020-01" db="EMBL/GenBank/DDBJ databases">
        <authorList>
            <person name="Mishra B."/>
        </authorList>
    </citation>
    <scope>NUCLEOTIDE SEQUENCE [LARGE SCALE GENOMIC DNA]</scope>
</reference>
<dbReference type="Pfam" id="PF12906">
    <property type="entry name" value="RINGv"/>
    <property type="match status" value="1"/>
</dbReference>
<comment type="caution">
    <text evidence="6">The sequence shown here is derived from an EMBL/GenBank/DDBJ whole genome shotgun (WGS) entry which is preliminary data.</text>
</comment>
<dbReference type="Pfam" id="PF23113">
    <property type="entry name" value="MARCHF6_C"/>
    <property type="match status" value="1"/>
</dbReference>
<feature type="transmembrane region" description="Helical" evidence="4">
    <location>
        <begin position="150"/>
        <end position="173"/>
    </location>
</feature>
<proteinExistence type="predicted"/>
<evidence type="ECO:0000256" key="4">
    <source>
        <dbReference type="SAM" id="Phobius"/>
    </source>
</evidence>
<dbReference type="AlphaFoldDB" id="A0A6D2IK09"/>
<evidence type="ECO:0000256" key="3">
    <source>
        <dbReference type="ARBA" id="ARBA00022833"/>
    </source>
</evidence>
<accession>A0A6D2IK09</accession>
<dbReference type="GO" id="GO:0005789">
    <property type="term" value="C:endoplasmic reticulum membrane"/>
    <property type="evidence" value="ECO:0007669"/>
    <property type="project" value="TreeGrafter"/>
</dbReference>
<dbReference type="PANTHER" id="PTHR13145:SF3">
    <property type="entry name" value="RING_FYVE_PHD ZINC FINGER SUPERFAMILY PROTEIN"/>
    <property type="match status" value="1"/>
</dbReference>
<dbReference type="InterPro" id="IPR056521">
    <property type="entry name" value="MARCHF6-like_C"/>
</dbReference>
<dbReference type="SUPFAM" id="SSF57850">
    <property type="entry name" value="RING/U-box"/>
    <property type="match status" value="1"/>
</dbReference>
<feature type="transmembrane region" description="Helical" evidence="4">
    <location>
        <begin position="659"/>
        <end position="680"/>
    </location>
</feature>
<feature type="transmembrane region" description="Helical" evidence="4">
    <location>
        <begin position="424"/>
        <end position="446"/>
    </location>
</feature>
<dbReference type="GO" id="GO:0008270">
    <property type="term" value="F:zinc ion binding"/>
    <property type="evidence" value="ECO:0007669"/>
    <property type="project" value="UniProtKB-KW"/>
</dbReference>
<feature type="transmembrane region" description="Helical" evidence="4">
    <location>
        <begin position="344"/>
        <end position="363"/>
    </location>
</feature>
<feature type="transmembrane region" description="Helical" evidence="4">
    <location>
        <begin position="311"/>
        <end position="332"/>
    </location>
</feature>
<dbReference type="PANTHER" id="PTHR13145">
    <property type="entry name" value="SSM4 PROTEIN"/>
    <property type="match status" value="1"/>
</dbReference>
<feature type="transmembrane region" description="Helical" evidence="4">
    <location>
        <begin position="466"/>
        <end position="488"/>
    </location>
</feature>
<dbReference type="SMART" id="SM00744">
    <property type="entry name" value="RINGv"/>
    <property type="match status" value="1"/>
</dbReference>
<dbReference type="CDD" id="cd16702">
    <property type="entry name" value="RING_CH-C4HC3_MARCH6"/>
    <property type="match status" value="1"/>
</dbReference>
<keyword evidence="1" id="KW-0479">Metal-binding</keyword>
<keyword evidence="7" id="KW-1185">Reference proteome</keyword>
<dbReference type="Proteomes" id="UP000467841">
    <property type="component" value="Unassembled WGS sequence"/>
</dbReference>
<evidence type="ECO:0000313" key="7">
    <source>
        <dbReference type="Proteomes" id="UP000467841"/>
    </source>
</evidence>
<feature type="transmembrane region" description="Helical" evidence="4">
    <location>
        <begin position="794"/>
        <end position="817"/>
    </location>
</feature>
<protein>
    <recommendedName>
        <fullName evidence="5">RING-CH-type domain-containing protein</fullName>
    </recommendedName>
</protein>
<dbReference type="InterPro" id="IPR011016">
    <property type="entry name" value="Znf_RING-CH"/>
</dbReference>
<organism evidence="6 7">
    <name type="scientific">Microthlaspi erraticum</name>
    <dbReference type="NCBI Taxonomy" id="1685480"/>
    <lineage>
        <taxon>Eukaryota</taxon>
        <taxon>Viridiplantae</taxon>
        <taxon>Streptophyta</taxon>
        <taxon>Embryophyta</taxon>
        <taxon>Tracheophyta</taxon>
        <taxon>Spermatophyta</taxon>
        <taxon>Magnoliopsida</taxon>
        <taxon>eudicotyledons</taxon>
        <taxon>Gunneridae</taxon>
        <taxon>Pentapetalae</taxon>
        <taxon>rosids</taxon>
        <taxon>malvids</taxon>
        <taxon>Brassicales</taxon>
        <taxon>Brassicaceae</taxon>
        <taxon>Coluteocarpeae</taxon>
        <taxon>Microthlaspi</taxon>
    </lineage>
</organism>
<evidence type="ECO:0000256" key="1">
    <source>
        <dbReference type="ARBA" id="ARBA00022723"/>
    </source>
</evidence>
<feature type="transmembrane region" description="Helical" evidence="4">
    <location>
        <begin position="701"/>
        <end position="725"/>
    </location>
</feature>
<feature type="domain" description="RING-CH-type" evidence="5">
    <location>
        <begin position="25"/>
        <end position="86"/>
    </location>
</feature>
<feature type="transmembrane region" description="Helical" evidence="4">
    <location>
        <begin position="383"/>
        <end position="403"/>
    </location>
</feature>
<keyword evidence="4" id="KW-0472">Membrane</keyword>
<evidence type="ECO:0000256" key="2">
    <source>
        <dbReference type="ARBA" id="ARBA00022771"/>
    </source>
</evidence>
<feature type="transmembrane region" description="Helical" evidence="4">
    <location>
        <begin position="260"/>
        <end position="291"/>
    </location>
</feature>
<dbReference type="OrthoDB" id="1108038at2759"/>
<dbReference type="GO" id="GO:0036503">
    <property type="term" value="P:ERAD pathway"/>
    <property type="evidence" value="ECO:0007669"/>
    <property type="project" value="TreeGrafter"/>
</dbReference>
<keyword evidence="3" id="KW-0862">Zinc</keyword>
<feature type="transmembrane region" description="Helical" evidence="4">
    <location>
        <begin position="615"/>
        <end position="639"/>
    </location>
</feature>
<gene>
    <name evidence="6" type="ORF">MERR_LOCUS12695</name>
</gene>
<evidence type="ECO:0000313" key="6">
    <source>
        <dbReference type="EMBL" id="CAA7025460.1"/>
    </source>
</evidence>
<dbReference type="EMBL" id="CACVBM020000999">
    <property type="protein sequence ID" value="CAA7025460.1"/>
    <property type="molecule type" value="Genomic_DNA"/>
</dbReference>
<keyword evidence="2" id="KW-0863">Zinc-finger</keyword>
<dbReference type="PROSITE" id="PS51292">
    <property type="entry name" value="ZF_RING_CH"/>
    <property type="match status" value="1"/>
</dbReference>
<feature type="transmembrane region" description="Helical" evidence="4">
    <location>
        <begin position="837"/>
        <end position="858"/>
    </location>
</feature>
<feature type="transmembrane region" description="Helical" evidence="4">
    <location>
        <begin position="737"/>
        <end position="756"/>
    </location>
</feature>
<name>A0A6D2IK09_9BRAS</name>
<evidence type="ECO:0000259" key="5">
    <source>
        <dbReference type="PROSITE" id="PS51292"/>
    </source>
</evidence>
<feature type="transmembrane region" description="Helical" evidence="4">
    <location>
        <begin position="110"/>
        <end position="130"/>
    </location>
</feature>
<dbReference type="Gene3D" id="3.30.40.10">
    <property type="entry name" value="Zinc/RING finger domain, C3HC4 (zinc finger)"/>
    <property type="match status" value="1"/>
</dbReference>